<reference evidence="2 3" key="1">
    <citation type="submission" date="2018-06" db="EMBL/GenBank/DDBJ databases">
        <title>Complete Genomes of Monosporascus.</title>
        <authorList>
            <person name="Robinson A.J."/>
            <person name="Natvig D.O."/>
        </authorList>
    </citation>
    <scope>NUCLEOTIDE SEQUENCE [LARGE SCALE GENOMIC DNA]</scope>
    <source>
        <strain evidence="2 3">CBS 609.92</strain>
    </source>
</reference>
<name>A0ABY0HMC2_9PEZI</name>
<organism evidence="2 3">
    <name type="scientific">Monosporascus cannonballus</name>
    <dbReference type="NCBI Taxonomy" id="155416"/>
    <lineage>
        <taxon>Eukaryota</taxon>
        <taxon>Fungi</taxon>
        <taxon>Dikarya</taxon>
        <taxon>Ascomycota</taxon>
        <taxon>Pezizomycotina</taxon>
        <taxon>Sordariomycetes</taxon>
        <taxon>Xylariomycetidae</taxon>
        <taxon>Xylariales</taxon>
        <taxon>Xylariales incertae sedis</taxon>
        <taxon>Monosporascus</taxon>
    </lineage>
</organism>
<evidence type="ECO:0000313" key="3">
    <source>
        <dbReference type="Proteomes" id="UP000294003"/>
    </source>
</evidence>
<evidence type="ECO:0000256" key="1">
    <source>
        <dbReference type="SAM" id="MobiDB-lite"/>
    </source>
</evidence>
<keyword evidence="3" id="KW-1185">Reference proteome</keyword>
<dbReference type="Proteomes" id="UP000294003">
    <property type="component" value="Unassembled WGS sequence"/>
</dbReference>
<dbReference type="EMBL" id="QJNS01000014">
    <property type="protein sequence ID" value="RYO93871.1"/>
    <property type="molecule type" value="Genomic_DNA"/>
</dbReference>
<gene>
    <name evidence="2" type="ORF">DL762_000826</name>
</gene>
<sequence>MKLHGSLQGPVPPLSPPISPLQFLSPIPRTAKTHRWTLREISLFPGGNSSITKPSGSLARLLEGFANGVVSEGQAKVRGACAGCYLQVPKEQEPVFEGTRRNKREREKMTKGNKKASQKAKGAASPPWVASGHLHISTDHKQIKP</sequence>
<feature type="compositionally biased region" description="Basic and acidic residues" evidence="1">
    <location>
        <begin position="95"/>
        <end position="110"/>
    </location>
</feature>
<proteinExistence type="predicted"/>
<accession>A0ABY0HMC2</accession>
<feature type="region of interest" description="Disordered" evidence="1">
    <location>
        <begin position="95"/>
        <end position="145"/>
    </location>
</feature>
<comment type="caution">
    <text evidence="2">The sequence shown here is derived from an EMBL/GenBank/DDBJ whole genome shotgun (WGS) entry which is preliminary data.</text>
</comment>
<protein>
    <submittedName>
        <fullName evidence="2">Uncharacterized protein</fullName>
    </submittedName>
</protein>
<feature type="compositionally biased region" description="Basic and acidic residues" evidence="1">
    <location>
        <begin position="136"/>
        <end position="145"/>
    </location>
</feature>
<evidence type="ECO:0000313" key="2">
    <source>
        <dbReference type="EMBL" id="RYO93871.1"/>
    </source>
</evidence>